<dbReference type="Pfam" id="PF26640">
    <property type="entry name" value="DUF8212"/>
    <property type="match status" value="1"/>
</dbReference>
<dbReference type="GeneID" id="54465003"/>
<dbReference type="Pfam" id="PF06985">
    <property type="entry name" value="HET"/>
    <property type="match status" value="1"/>
</dbReference>
<reference evidence="3 5" key="1">
    <citation type="journal article" date="2020" name="Stud. Mycol.">
        <title>101 Dothideomycetes genomes: a test case for predicting lifestyles and emergence of pathogens.</title>
        <authorList>
            <person name="Haridas S."/>
            <person name="Albert R."/>
            <person name="Binder M."/>
            <person name="Bloem J."/>
            <person name="Labutti K."/>
            <person name="Salamov A."/>
            <person name="Andreopoulos B."/>
            <person name="Baker S."/>
            <person name="Barry K."/>
            <person name="Bills G."/>
            <person name="Bluhm B."/>
            <person name="Cannon C."/>
            <person name="Castanera R."/>
            <person name="Culley D."/>
            <person name="Daum C."/>
            <person name="Ezra D."/>
            <person name="Gonzalez J."/>
            <person name="Henrissat B."/>
            <person name="Kuo A."/>
            <person name="Liang C."/>
            <person name="Lipzen A."/>
            <person name="Lutzoni F."/>
            <person name="Magnuson J."/>
            <person name="Mondo S."/>
            <person name="Nolan M."/>
            <person name="Ohm R."/>
            <person name="Pangilinan J."/>
            <person name="Park H.-J."/>
            <person name="Ramirez L."/>
            <person name="Alfaro M."/>
            <person name="Sun H."/>
            <person name="Tritt A."/>
            <person name="Yoshinaga Y."/>
            <person name="Zwiers L.-H."/>
            <person name="Turgeon B."/>
            <person name="Goodwin S."/>
            <person name="Spatafora J."/>
            <person name="Crous P."/>
            <person name="Grigoriev I."/>
        </authorList>
    </citation>
    <scope>NUCLEOTIDE SEQUENCE</scope>
    <source>
        <strain evidence="3 5">CBS 304.34</strain>
    </source>
</reference>
<evidence type="ECO:0000313" key="3">
    <source>
        <dbReference type="EMBL" id="KAF2815755.1"/>
    </source>
</evidence>
<evidence type="ECO:0000259" key="2">
    <source>
        <dbReference type="Pfam" id="PF26640"/>
    </source>
</evidence>
<dbReference type="RefSeq" id="XP_033582719.1">
    <property type="nucleotide sequence ID" value="XM_033724110.1"/>
</dbReference>
<organism evidence="3">
    <name type="scientific">Mytilinidion resinicola</name>
    <dbReference type="NCBI Taxonomy" id="574789"/>
    <lineage>
        <taxon>Eukaryota</taxon>
        <taxon>Fungi</taxon>
        <taxon>Dikarya</taxon>
        <taxon>Ascomycota</taxon>
        <taxon>Pezizomycotina</taxon>
        <taxon>Dothideomycetes</taxon>
        <taxon>Pleosporomycetidae</taxon>
        <taxon>Mytilinidiales</taxon>
        <taxon>Mytilinidiaceae</taxon>
        <taxon>Mytilinidion</taxon>
    </lineage>
</organism>
<reference evidence="5" key="2">
    <citation type="submission" date="2020-04" db="EMBL/GenBank/DDBJ databases">
        <authorList>
            <consortium name="NCBI Genome Project"/>
        </authorList>
    </citation>
    <scope>NUCLEOTIDE SEQUENCE</scope>
    <source>
        <strain evidence="5">CBS 304.34</strain>
    </source>
</reference>
<evidence type="ECO:0000259" key="1">
    <source>
        <dbReference type="Pfam" id="PF06985"/>
    </source>
</evidence>
<dbReference type="InterPro" id="IPR010730">
    <property type="entry name" value="HET"/>
</dbReference>
<sequence>MWLINTTTLKLEFFVNPEKASYAILSHTWGDEEVIFQELQSLDKASSQKKGFAKIVRICEKARQEGLQYAWVDTCCIDKSSSAELSEAINSMFAWYKDSAVCLAYLEDLPTEVGFEEGFHSCRWLSRGWTLQELIAPQNMEFYDQAWTKRTTKRASTKLLAKVTGVQEAVLADSTNLTSLSVAQRMSWVSRRQTTRAEDIAYCMLGIFDIHIPLIYGEGEKAFMRLQEEIAKQTCDLSLFAWAAPPPEPSSDPHNFRGIFAKSPAEFIDSPPVLANSDKRSHSAIP</sequence>
<keyword evidence="4" id="KW-1185">Reference proteome</keyword>
<dbReference type="AlphaFoldDB" id="A0A6A6Z699"/>
<reference evidence="5" key="3">
    <citation type="submission" date="2025-04" db="UniProtKB">
        <authorList>
            <consortium name="RefSeq"/>
        </authorList>
    </citation>
    <scope>IDENTIFICATION</scope>
    <source>
        <strain evidence="5">CBS 304.34</strain>
    </source>
</reference>
<proteinExistence type="predicted"/>
<accession>A0A6A6Z699</accession>
<dbReference type="Proteomes" id="UP000504636">
    <property type="component" value="Unplaced"/>
</dbReference>
<gene>
    <name evidence="3 5" type="ORF">BDZ99DRAFT_505461</name>
</gene>
<evidence type="ECO:0000313" key="5">
    <source>
        <dbReference type="RefSeq" id="XP_033582719.1"/>
    </source>
</evidence>
<evidence type="ECO:0000313" key="4">
    <source>
        <dbReference type="Proteomes" id="UP000504636"/>
    </source>
</evidence>
<name>A0A6A6Z699_9PEZI</name>
<dbReference type="PANTHER" id="PTHR10622:SF12">
    <property type="entry name" value="HET DOMAIN-CONTAINING PROTEIN"/>
    <property type="match status" value="1"/>
</dbReference>
<feature type="domain" description="DUF8212" evidence="2">
    <location>
        <begin position="221"/>
        <end position="252"/>
    </location>
</feature>
<dbReference type="PANTHER" id="PTHR10622">
    <property type="entry name" value="HET DOMAIN-CONTAINING PROTEIN"/>
    <property type="match status" value="1"/>
</dbReference>
<protein>
    <submittedName>
        <fullName evidence="3 5">HET-domain-containing protein</fullName>
    </submittedName>
</protein>
<dbReference type="EMBL" id="MU003693">
    <property type="protein sequence ID" value="KAF2815755.1"/>
    <property type="molecule type" value="Genomic_DNA"/>
</dbReference>
<feature type="domain" description="Heterokaryon incompatibility" evidence="1">
    <location>
        <begin position="22"/>
        <end position="108"/>
    </location>
</feature>
<dbReference type="InterPro" id="IPR058525">
    <property type="entry name" value="DUF8212"/>
</dbReference>
<dbReference type="OrthoDB" id="20872at2759"/>